<gene>
    <name evidence="7" type="ORF">PoB_006976600</name>
</gene>
<evidence type="ECO:0000256" key="2">
    <source>
        <dbReference type="ARBA" id="ARBA00023098"/>
    </source>
</evidence>
<sequence>MEAVISPTTYNERENDKMSQVTGAPVNVDMATDQRTMELAELGPAPPFQKSNPNVQYPPFPTLIGEHAILLSKTREGTAMVTNFRFCVCERRSFINVPLLMIGDLEANEAYYWLKVCCKDGASYSCTFATLEDCNACVNLLRQRTRLPREMKDLFAYRFYAMATYKGSFDGGLTVSEAEQVALCNPGGDKNIGVVLVRSSQPMSSFLGLSYFSNHADVSLLEKIVEACHKEREAIEEEHQRQSGRALLDSQAQGIASTADALARENEDGAQGSLVPTDQTSAAGHGASNGAAQPSDIGKLAIVDCRSVATVWGNSLKGGGTEDEVVYKCSIIHLDLANIHAVRDSFVKLRTLCHSYAEGNYFKSLSGCMWLTYISALLRGANIVVDLMQVQRRPVLVHCSDGWDRTSQICSLSELMMDKYYRTMEGFQVLVEREWLHFGHKFAERGGHDLNCSDTNQISPVFVQFLDCVFQLTLQYPAEFQFNEAYLVKLLKHSQACLFGTFLHNSERERKNCSEPTASVWSLLQPTKAQFVNLLYKPSLEILTAKYAEHDVSLWKNVYMAGLSPWRHGSQADFHMESSLMMGSSGEEAGGIARSKSMDDLSKGTGDAGRRNSDPMVTQNQECAASAPTGLPSSGNIHDTSSSSAEILHYPEDSSPSPPRNEKDKERNTKDNSACESPESTGQTVSSSDLNSPVVASKDDETASPEESINLNTTEDVEKPDPANTEEAGADAAEAETSTGNCDADKAQNLRPSSSSVFSGVEVEGEDTSLSTGEDTLCCDNDNAGNDSSPAELPIATTTTVVAGQVTDAAISSHSCPSTLDQALSASSSSSSLVSASASSIPLGRLSQEASCLPSEARLNKDSAVPSREPTSSLPVSPVSCTSTSLSQPSPSLQNEAYSSSLLAERLAEEAQNSPPVAAGRTIVKSPINTSENTTQHSRRASEDIHTAVKLKAGAVLDTARKSNGISAARGYANVGFSPAKSEHQKGSSPTSKHVHHPQHQLSNSVEDTSRPGSAMTESTDTLVDQPLGVDISGSKHSSVGGTKRVSTSRASYTSSSVSPSSSYSSPSLLTASPQRRDSSGSRSHESPDSPQYIQQSRRARAASGASRDLSVSPCSTCKGAWADVGRLRNPSGGGEMVTRRWLGATVATSTSDISDSSIGKVGNRAVALMERGPSMRQHLDVDSLTLFCDERQDLLAEVVAEKDRKILELELRLCQARDIIRANRERQQQQCTSSSAHINGHPGLSDDL</sequence>
<feature type="binding site" evidence="4">
    <location>
        <begin position="399"/>
        <end position="405"/>
    </location>
    <ligand>
        <name>substrate</name>
    </ligand>
</feature>
<feature type="compositionally biased region" description="Low complexity" evidence="5">
    <location>
        <begin position="882"/>
        <end position="894"/>
    </location>
</feature>
<dbReference type="PROSITE" id="PS51339">
    <property type="entry name" value="PPASE_MYOTUBULARIN"/>
    <property type="match status" value="1"/>
</dbReference>
<dbReference type="Proteomes" id="UP000735302">
    <property type="component" value="Unassembled WGS sequence"/>
</dbReference>
<feature type="compositionally biased region" description="Basic and acidic residues" evidence="5">
    <location>
        <begin position="660"/>
        <end position="670"/>
    </location>
</feature>
<dbReference type="SMART" id="SM00404">
    <property type="entry name" value="PTPc_motif"/>
    <property type="match status" value="1"/>
</dbReference>
<feature type="binding site" evidence="4">
    <location>
        <begin position="314"/>
        <end position="317"/>
    </location>
    <ligand>
        <name>substrate</name>
    </ligand>
</feature>
<organism evidence="7 8">
    <name type="scientific">Plakobranchus ocellatus</name>
    <dbReference type="NCBI Taxonomy" id="259542"/>
    <lineage>
        <taxon>Eukaryota</taxon>
        <taxon>Metazoa</taxon>
        <taxon>Spiralia</taxon>
        <taxon>Lophotrochozoa</taxon>
        <taxon>Mollusca</taxon>
        <taxon>Gastropoda</taxon>
        <taxon>Heterobranchia</taxon>
        <taxon>Euthyneura</taxon>
        <taxon>Panpulmonata</taxon>
        <taxon>Sacoglossa</taxon>
        <taxon>Placobranchoidea</taxon>
        <taxon>Plakobranchidae</taxon>
        <taxon>Plakobranchus</taxon>
    </lineage>
</organism>
<protein>
    <submittedName>
        <fullName evidence="7">Myotubularin related protein 4</fullName>
    </submittedName>
</protein>
<feature type="region of interest" description="Disordered" evidence="5">
    <location>
        <begin position="812"/>
        <end position="831"/>
    </location>
</feature>
<feature type="compositionally biased region" description="Low complexity" evidence="5">
    <location>
        <begin position="723"/>
        <end position="736"/>
    </location>
</feature>
<feature type="domain" description="Myotubularin phosphatase" evidence="6">
    <location>
        <begin position="193"/>
        <end position="559"/>
    </location>
</feature>
<dbReference type="InterPro" id="IPR003595">
    <property type="entry name" value="Tyr_Pase_cat"/>
</dbReference>
<dbReference type="Pfam" id="PF06602">
    <property type="entry name" value="Myotub-related"/>
    <property type="match status" value="1"/>
</dbReference>
<feature type="compositionally biased region" description="Polar residues" evidence="5">
    <location>
        <begin position="671"/>
        <end position="691"/>
    </location>
</feature>
<dbReference type="InterPro" id="IPR016130">
    <property type="entry name" value="Tyr_Pase_AS"/>
</dbReference>
<dbReference type="InterPro" id="IPR010569">
    <property type="entry name" value="Myotubularin-like_Pase_dom"/>
</dbReference>
<feature type="compositionally biased region" description="Polar residues" evidence="5">
    <location>
        <begin position="869"/>
        <end position="881"/>
    </location>
</feature>
<dbReference type="SUPFAM" id="SSF50729">
    <property type="entry name" value="PH domain-like"/>
    <property type="match status" value="1"/>
</dbReference>
<feature type="active site" description="Phosphocysteine intermediate" evidence="3">
    <location>
        <position position="399"/>
    </location>
</feature>
<dbReference type="AlphaFoldDB" id="A0AAV4DHD3"/>
<dbReference type="InterPro" id="IPR029021">
    <property type="entry name" value="Prot-tyrosine_phosphatase-like"/>
</dbReference>
<feature type="compositionally biased region" description="Low complexity" evidence="5">
    <location>
        <begin position="753"/>
        <end position="762"/>
    </location>
</feature>
<evidence type="ECO:0000259" key="6">
    <source>
        <dbReference type="PROSITE" id="PS51339"/>
    </source>
</evidence>
<feature type="region of interest" description="Disordered" evidence="5">
    <location>
        <begin position="1226"/>
        <end position="1249"/>
    </location>
</feature>
<proteinExistence type="inferred from homology"/>
<dbReference type="GO" id="GO:0004438">
    <property type="term" value="F:phosphatidylinositol-3-phosphate phosphatase activity"/>
    <property type="evidence" value="ECO:0007669"/>
    <property type="project" value="TreeGrafter"/>
</dbReference>
<comment type="similarity">
    <text evidence="1">Belongs to the protein-tyrosine phosphatase family. Non-receptor class myotubularin subfamily.</text>
</comment>
<dbReference type="GO" id="GO:0016020">
    <property type="term" value="C:membrane"/>
    <property type="evidence" value="ECO:0007669"/>
    <property type="project" value="TreeGrafter"/>
</dbReference>
<feature type="compositionally biased region" description="Polar residues" evidence="5">
    <location>
        <begin position="1229"/>
        <end position="1238"/>
    </location>
</feature>
<dbReference type="GO" id="GO:0005737">
    <property type="term" value="C:cytoplasm"/>
    <property type="evidence" value="ECO:0007669"/>
    <property type="project" value="TreeGrafter"/>
</dbReference>
<feature type="compositionally biased region" description="Polar residues" evidence="5">
    <location>
        <begin position="631"/>
        <end position="645"/>
    </location>
</feature>
<feature type="compositionally biased region" description="Polar residues" evidence="5">
    <location>
        <begin position="927"/>
        <end position="936"/>
    </location>
</feature>
<dbReference type="CDD" id="cd14507">
    <property type="entry name" value="PTP-MTM-like"/>
    <property type="match status" value="1"/>
</dbReference>
<evidence type="ECO:0000256" key="1">
    <source>
        <dbReference type="ARBA" id="ARBA00007471"/>
    </source>
</evidence>
<dbReference type="EMBL" id="BLXT01007857">
    <property type="protein sequence ID" value="GFO43261.1"/>
    <property type="molecule type" value="Genomic_DNA"/>
</dbReference>
<evidence type="ECO:0000256" key="4">
    <source>
        <dbReference type="PIRSR" id="PIRSR630564-2"/>
    </source>
</evidence>
<feature type="compositionally biased region" description="Low complexity" evidence="5">
    <location>
        <begin position="281"/>
        <end position="292"/>
    </location>
</feature>
<dbReference type="PROSITE" id="PS00383">
    <property type="entry name" value="TYR_PHOSPHATASE_1"/>
    <property type="match status" value="1"/>
</dbReference>
<feature type="region of interest" description="Disordered" evidence="5">
    <location>
        <begin position="978"/>
        <end position="1113"/>
    </location>
</feature>
<feature type="compositionally biased region" description="Polar residues" evidence="5">
    <location>
        <begin position="812"/>
        <end position="822"/>
    </location>
</feature>
<name>A0AAV4DHD3_9GAST</name>
<dbReference type="SUPFAM" id="SSF52799">
    <property type="entry name" value="(Phosphotyrosine protein) phosphatases II"/>
    <property type="match status" value="1"/>
</dbReference>
<comment type="caution">
    <text evidence="7">The sequence shown here is derived from an EMBL/GenBank/DDBJ whole genome shotgun (WGS) entry which is preliminary data.</text>
</comment>
<feature type="compositionally biased region" description="Low complexity" evidence="5">
    <location>
        <begin position="1045"/>
        <end position="1073"/>
    </location>
</feature>
<feature type="region of interest" description="Disordered" evidence="5">
    <location>
        <begin position="266"/>
        <end position="292"/>
    </location>
</feature>
<keyword evidence="8" id="KW-1185">Reference proteome</keyword>
<evidence type="ECO:0000313" key="7">
    <source>
        <dbReference type="EMBL" id="GFO43261.1"/>
    </source>
</evidence>
<feature type="non-terminal residue" evidence="7">
    <location>
        <position position="1249"/>
    </location>
</feature>
<keyword evidence="2" id="KW-0443">Lipid metabolism</keyword>
<evidence type="ECO:0000256" key="3">
    <source>
        <dbReference type="PIRSR" id="PIRSR630564-1"/>
    </source>
</evidence>
<dbReference type="InterPro" id="IPR030564">
    <property type="entry name" value="Myotubularin"/>
</dbReference>
<feature type="compositionally biased region" description="Polar residues" evidence="5">
    <location>
        <begin position="705"/>
        <end position="714"/>
    </location>
</feature>
<feature type="compositionally biased region" description="Low complexity" evidence="5">
    <location>
        <begin position="582"/>
        <end position="591"/>
    </location>
</feature>
<feature type="region of interest" description="Disordered" evidence="5">
    <location>
        <begin position="582"/>
        <end position="793"/>
    </location>
</feature>
<dbReference type="PANTHER" id="PTHR10807:SF128">
    <property type="entry name" value="PHOSPHATIDYLINOSITOL-3,5-BISPHOSPHATE 3-PHOSPHATASE"/>
    <property type="match status" value="1"/>
</dbReference>
<dbReference type="GO" id="GO:0046856">
    <property type="term" value="P:phosphatidylinositol dephosphorylation"/>
    <property type="evidence" value="ECO:0007669"/>
    <property type="project" value="TreeGrafter"/>
</dbReference>
<dbReference type="PANTHER" id="PTHR10807">
    <property type="entry name" value="MYOTUBULARIN-RELATED"/>
    <property type="match status" value="1"/>
</dbReference>
<feature type="region of interest" description="Disordered" evidence="5">
    <location>
        <begin position="854"/>
        <end position="944"/>
    </location>
</feature>
<evidence type="ECO:0000256" key="5">
    <source>
        <dbReference type="SAM" id="MobiDB-lite"/>
    </source>
</evidence>
<reference evidence="7 8" key="1">
    <citation type="journal article" date="2021" name="Elife">
        <title>Chloroplast acquisition without the gene transfer in kleptoplastic sea slugs, Plakobranchus ocellatus.</title>
        <authorList>
            <person name="Maeda T."/>
            <person name="Takahashi S."/>
            <person name="Yoshida T."/>
            <person name="Shimamura S."/>
            <person name="Takaki Y."/>
            <person name="Nagai Y."/>
            <person name="Toyoda A."/>
            <person name="Suzuki Y."/>
            <person name="Arimoto A."/>
            <person name="Ishii H."/>
            <person name="Satoh N."/>
            <person name="Nishiyama T."/>
            <person name="Hasebe M."/>
            <person name="Maruyama T."/>
            <person name="Minagawa J."/>
            <person name="Obokata J."/>
            <person name="Shigenobu S."/>
        </authorList>
    </citation>
    <scope>NUCLEOTIDE SEQUENCE [LARGE SCALE GENOMIC DNA]</scope>
</reference>
<feature type="compositionally biased region" description="Basic and acidic residues" evidence="5">
    <location>
        <begin position="596"/>
        <end position="613"/>
    </location>
</feature>
<feature type="compositionally biased region" description="Basic and acidic residues" evidence="5">
    <location>
        <begin position="1075"/>
        <end position="1088"/>
    </location>
</feature>
<evidence type="ECO:0000313" key="8">
    <source>
        <dbReference type="Proteomes" id="UP000735302"/>
    </source>
</evidence>
<feature type="binding site" evidence="4">
    <location>
        <begin position="338"/>
        <end position="339"/>
    </location>
    <ligand>
        <name>substrate</name>
    </ligand>
</feature>
<accession>A0AAV4DHD3</accession>